<dbReference type="CDD" id="cd09487">
    <property type="entry name" value="SAM_superfamily"/>
    <property type="match status" value="1"/>
</dbReference>
<protein>
    <submittedName>
        <fullName evidence="5">Guanylate cyclase:TPR repeat:SAM domain (Sterile alpha motif)</fullName>
    </submittedName>
</protein>
<dbReference type="PANTHER" id="PTHR16305">
    <property type="entry name" value="TESTICULAR SOLUBLE ADENYLYL CYCLASE"/>
    <property type="match status" value="1"/>
</dbReference>
<dbReference type="InterPro" id="IPR011990">
    <property type="entry name" value="TPR-like_helical_dom_sf"/>
</dbReference>
<proteinExistence type="predicted"/>
<evidence type="ECO:0000256" key="2">
    <source>
        <dbReference type="ARBA" id="ARBA00022840"/>
    </source>
</evidence>
<dbReference type="PROSITE" id="PS50105">
    <property type="entry name" value="SAM_DOMAIN"/>
    <property type="match status" value="1"/>
</dbReference>
<dbReference type="Gene3D" id="1.10.150.50">
    <property type="entry name" value="Transcription Factor, Ets-1"/>
    <property type="match status" value="1"/>
</dbReference>
<dbReference type="SUPFAM" id="SSF55073">
    <property type="entry name" value="Nucleotide cyclase"/>
    <property type="match status" value="1"/>
</dbReference>
<gene>
    <name evidence="5" type="ORF">COMA2_20249</name>
</gene>
<dbReference type="GO" id="GO:0005737">
    <property type="term" value="C:cytoplasm"/>
    <property type="evidence" value="ECO:0007669"/>
    <property type="project" value="TreeGrafter"/>
</dbReference>
<dbReference type="SUPFAM" id="SSF52540">
    <property type="entry name" value="P-loop containing nucleoside triphosphate hydrolases"/>
    <property type="match status" value="1"/>
</dbReference>
<dbReference type="Pfam" id="PF00211">
    <property type="entry name" value="Guanylate_cyc"/>
    <property type="match status" value="1"/>
</dbReference>
<name>A0A0S4LHB3_9BACT</name>
<dbReference type="SMART" id="SM00044">
    <property type="entry name" value="CYCc"/>
    <property type="match status" value="1"/>
</dbReference>
<dbReference type="Pfam" id="PF13191">
    <property type="entry name" value="AAA_16"/>
    <property type="match status" value="1"/>
</dbReference>
<dbReference type="InterPro" id="IPR001054">
    <property type="entry name" value="A/G_cyclase"/>
</dbReference>
<evidence type="ECO:0000259" key="4">
    <source>
        <dbReference type="PROSITE" id="PS50125"/>
    </source>
</evidence>
<reference evidence="6" key="1">
    <citation type="submission" date="2015-10" db="EMBL/GenBank/DDBJ databases">
        <authorList>
            <person name="Luecker S."/>
            <person name="Luecker S."/>
        </authorList>
    </citation>
    <scope>NUCLEOTIDE SEQUENCE [LARGE SCALE GENOMIC DNA]</scope>
</reference>
<sequence>MRPVLIMDDRVSAWLESLGLDCYREAFQQNAITWDVLSELKDDDLTSLGILLGHRKRLLRAIAQLSQSGEGDHAAALAIPTAHTIASPSSNRDQAERRQLTVMFCDLVGSTALARRLDPEDLQEIIKRFLDDCGQAIGRFNGYIAKYMGDGLLVYFGYPHAHEHDTERAVHAGLAILELVKACPPDHPSSQEPEIAVRVGIATGHVIVGEIIGQAAAKERSVFGETPNLAARLQGLAAPNQLVIDSVTKRLVGSEFECADHGTFSLKGFDTPVQVWRVLSSKPSTSRFESYRSGRLANFIGREQETALLLGRWRETVGGEGQVVLLCGEAGIGKSRLIRHLRDQLAQDHYEAIQSQCSPHHINTALYPVITYLRQAAGLASEDSIPTQLHKLDTLVVDRGLGDRVTVALLAELLSIRGDERHRLSNVSSDKRKDMTLEALVQYLQRLADRSPVLLIVEDAHWLDPTTLDLLTRVIDRIRQMRVLLLITFRPDFRPVWAEYSHVTFLTLSRFPRRQTAELIAAMTRGKMLPQEVQQAILAKTDGIPLYIEELTENLLETGLLAEGTDAFTLKAPLKEMVIPDSLQALLMERVDRLGPVKEIVQIGAAIGREFTYELLRGTVDVTDSQLNSALDLFVSSGLIRQEGEGSLSRYRFKHMLVQEAAYNTLPKKSRRLLHARIAKTLEEQFAERVQLEPELLAYHFEQAGLTRPAVTYWRLAAQRDADRSANVEALNHFNSALTLLNDLPEGTERDALELELLIARGAPMVTVKGYASQEIERNYLRARELSQESSGSEHRFLAVWGLWVFHLVRGPLATACDLAEHLLSLAKLEQNPDMLIRAHESVGSTYLFLGRFDEAKAHLLAAKSLYDPARHRSQPLPYTQDPGITARIMLARILWILGELDQVETLLIEAIAMARELEHPFTIAFTLATASWVYSTLHDTHRTLSLTEEAIELSTKYSFEVPLAWAMSCQGWALAEQGKEKGIERLVEGLSAARRAKASLNNTHTLALLAENHLRNQQIADGLLAIQQAQELAATQGELCWQAELLRLKGELLLAQSDQSIFAAEQCFSEALTIAQDQHARMLELRAATSMARLLRKLNKPDIAKRLLSSVRSRVGTQGANPDLLEAQTILDQLSVAP</sequence>
<dbReference type="STRING" id="1742973.COMA2_20249"/>
<keyword evidence="6" id="KW-1185">Reference proteome</keyword>
<dbReference type="GO" id="GO:0009190">
    <property type="term" value="P:cyclic nucleotide biosynthetic process"/>
    <property type="evidence" value="ECO:0007669"/>
    <property type="project" value="InterPro"/>
</dbReference>
<keyword evidence="2" id="KW-0067">ATP-binding</keyword>
<feature type="domain" description="Guanylate cyclase" evidence="4">
    <location>
        <begin position="101"/>
        <end position="234"/>
    </location>
</feature>
<dbReference type="PROSITE" id="PS50125">
    <property type="entry name" value="GUANYLATE_CYCLASE_2"/>
    <property type="match status" value="1"/>
</dbReference>
<evidence type="ECO:0000259" key="3">
    <source>
        <dbReference type="PROSITE" id="PS50105"/>
    </source>
</evidence>
<dbReference type="InterPro" id="IPR001660">
    <property type="entry name" value="SAM"/>
</dbReference>
<dbReference type="GO" id="GO:0005524">
    <property type="term" value="F:ATP binding"/>
    <property type="evidence" value="ECO:0007669"/>
    <property type="project" value="UniProtKB-KW"/>
</dbReference>
<dbReference type="InterPro" id="IPR027417">
    <property type="entry name" value="P-loop_NTPase"/>
</dbReference>
<dbReference type="Gene3D" id="3.40.50.300">
    <property type="entry name" value="P-loop containing nucleotide triphosphate hydrolases"/>
    <property type="match status" value="1"/>
</dbReference>
<evidence type="ECO:0000256" key="1">
    <source>
        <dbReference type="ARBA" id="ARBA00022741"/>
    </source>
</evidence>
<dbReference type="InterPro" id="IPR013761">
    <property type="entry name" value="SAM/pointed_sf"/>
</dbReference>
<keyword evidence="1" id="KW-0547">Nucleotide-binding</keyword>
<dbReference type="SUPFAM" id="SSF48452">
    <property type="entry name" value="TPR-like"/>
    <property type="match status" value="2"/>
</dbReference>
<evidence type="ECO:0000313" key="6">
    <source>
        <dbReference type="Proteomes" id="UP000198736"/>
    </source>
</evidence>
<dbReference type="SMART" id="SM00454">
    <property type="entry name" value="SAM"/>
    <property type="match status" value="1"/>
</dbReference>
<dbReference type="SUPFAM" id="SSF47769">
    <property type="entry name" value="SAM/Pointed domain"/>
    <property type="match status" value="1"/>
</dbReference>
<dbReference type="Pfam" id="PF00536">
    <property type="entry name" value="SAM_1"/>
    <property type="match status" value="1"/>
</dbReference>
<feature type="domain" description="SAM" evidence="3">
    <location>
        <begin position="6"/>
        <end position="68"/>
    </location>
</feature>
<dbReference type="GO" id="GO:0035556">
    <property type="term" value="P:intracellular signal transduction"/>
    <property type="evidence" value="ECO:0007669"/>
    <property type="project" value="InterPro"/>
</dbReference>
<dbReference type="InterPro" id="IPR041664">
    <property type="entry name" value="AAA_16"/>
</dbReference>
<organism evidence="5 6">
    <name type="scientific">Candidatus Nitrospira nitrificans</name>
    <dbReference type="NCBI Taxonomy" id="1742973"/>
    <lineage>
        <taxon>Bacteria</taxon>
        <taxon>Pseudomonadati</taxon>
        <taxon>Nitrospirota</taxon>
        <taxon>Nitrospiria</taxon>
        <taxon>Nitrospirales</taxon>
        <taxon>Nitrospiraceae</taxon>
        <taxon>Nitrospira</taxon>
    </lineage>
</organism>
<dbReference type="AlphaFoldDB" id="A0A0S4LHB3"/>
<dbReference type="Gene3D" id="1.25.40.10">
    <property type="entry name" value="Tetratricopeptide repeat domain"/>
    <property type="match status" value="1"/>
</dbReference>
<evidence type="ECO:0000313" key="5">
    <source>
        <dbReference type="EMBL" id="CUS35396.1"/>
    </source>
</evidence>
<dbReference type="Gene3D" id="3.30.70.1230">
    <property type="entry name" value="Nucleotide cyclase"/>
    <property type="match status" value="1"/>
</dbReference>
<dbReference type="Proteomes" id="UP000198736">
    <property type="component" value="Unassembled WGS sequence"/>
</dbReference>
<dbReference type="GO" id="GO:0004016">
    <property type="term" value="F:adenylate cyclase activity"/>
    <property type="evidence" value="ECO:0007669"/>
    <property type="project" value="TreeGrafter"/>
</dbReference>
<dbReference type="EMBL" id="CZPZ01000012">
    <property type="protein sequence ID" value="CUS35396.1"/>
    <property type="molecule type" value="Genomic_DNA"/>
</dbReference>
<accession>A0A0S4LHB3</accession>
<dbReference type="CDD" id="cd07302">
    <property type="entry name" value="CHD"/>
    <property type="match status" value="1"/>
</dbReference>
<dbReference type="PANTHER" id="PTHR16305:SF28">
    <property type="entry name" value="GUANYLATE CYCLASE DOMAIN-CONTAINING PROTEIN"/>
    <property type="match status" value="1"/>
</dbReference>
<dbReference type="InterPro" id="IPR029787">
    <property type="entry name" value="Nucleotide_cyclase"/>
</dbReference>